<evidence type="ECO:0000313" key="1">
    <source>
        <dbReference type="EMBL" id="KRG51636.1"/>
    </source>
</evidence>
<proteinExistence type="predicted"/>
<dbReference type="EMBL" id="LLXV01000021">
    <property type="protein sequence ID" value="KRG51636.1"/>
    <property type="molecule type" value="Genomic_DNA"/>
</dbReference>
<dbReference type="RefSeq" id="WP_019338250.1">
    <property type="nucleotide sequence ID" value="NZ_CP052863.1"/>
</dbReference>
<name>A0A0R0BE73_9GAMM</name>
<comment type="caution">
    <text evidence="1">The sequence shown here is derived from an EMBL/GenBank/DDBJ whole genome shotgun (WGS) entry which is preliminary data.</text>
</comment>
<reference evidence="1 2" key="1">
    <citation type="journal article" date="2016" name="Front. Microbiol.">
        <title>Genome Sequence of Type Strains of Genus Stenotrophomonas.</title>
        <authorList>
            <person name="Patil P.P."/>
            <person name="Midha S."/>
            <person name="Kumar S."/>
            <person name="Patil P.B."/>
        </authorList>
    </citation>
    <scope>NUCLEOTIDE SEQUENCE [LARGE SCALE GENOMIC DNA]</scope>
    <source>
        <strain evidence="1 2">LMG 978</strain>
    </source>
</reference>
<evidence type="ECO:0000313" key="2">
    <source>
        <dbReference type="Proteomes" id="UP000051757"/>
    </source>
</evidence>
<protein>
    <submittedName>
        <fullName evidence="1">Uncharacterized protein</fullName>
    </submittedName>
</protein>
<dbReference type="Proteomes" id="UP000051757">
    <property type="component" value="Unassembled WGS sequence"/>
</dbReference>
<accession>A0A0R0BE73</accession>
<dbReference type="AlphaFoldDB" id="A0A0R0BE73"/>
<sequence length="72" mass="7773">MPNTDVAVPAVVQPITGQLSSPGEPFQAWPPSMATPALFEAGRLQANRLNERIGRKVAWGRLLLGSFSEVSR</sequence>
<organism evidence="1 2">
    <name type="scientific">Stenotrophomonas beteli</name>
    <dbReference type="NCBI Taxonomy" id="3384461"/>
    <lineage>
        <taxon>Bacteria</taxon>
        <taxon>Pseudomonadati</taxon>
        <taxon>Pseudomonadota</taxon>
        <taxon>Gammaproteobacteria</taxon>
        <taxon>Lysobacterales</taxon>
        <taxon>Lysobacteraceae</taxon>
        <taxon>Stenotrophomonas</taxon>
        <taxon>Stenotrophomonas maltophilia group</taxon>
    </lineage>
</organism>
<gene>
    <name evidence="1" type="ORF">ARC23_07935</name>
</gene>
<keyword evidence="2" id="KW-1185">Reference proteome</keyword>